<dbReference type="InterPro" id="IPR038332">
    <property type="entry name" value="PPE_sf"/>
</dbReference>
<dbReference type="InterPro" id="IPR022171">
    <property type="entry name" value="PPE_C"/>
</dbReference>
<keyword evidence="5" id="KW-1185">Reference proteome</keyword>
<dbReference type="Pfam" id="PF12484">
    <property type="entry name" value="PPE-SVP"/>
    <property type="match status" value="1"/>
</dbReference>
<dbReference type="FunFam" id="1.20.1260.20:FF:000001">
    <property type="entry name" value="PPE family protein PPE41"/>
    <property type="match status" value="1"/>
</dbReference>
<dbReference type="EMBL" id="LWCI01000105">
    <property type="protein sequence ID" value="KZS62573.1"/>
    <property type="molecule type" value="Genomic_DNA"/>
</dbReference>
<comment type="caution">
    <text evidence="4">The sequence shown here is derived from an EMBL/GenBank/DDBJ whole genome shotgun (WGS) entry which is preliminary data.</text>
</comment>
<evidence type="ECO:0000313" key="4">
    <source>
        <dbReference type="EMBL" id="KZS62573.1"/>
    </source>
</evidence>
<dbReference type="PANTHER" id="PTHR46766:SF1">
    <property type="entry name" value="GLUTAMINE-RICH PROTEIN 2"/>
    <property type="match status" value="1"/>
</dbReference>
<dbReference type="Proteomes" id="UP000077342">
    <property type="component" value="Unassembled WGS sequence"/>
</dbReference>
<reference evidence="5" key="1">
    <citation type="submission" date="2016-04" db="EMBL/GenBank/DDBJ databases">
        <authorList>
            <person name="Strapagiel D."/>
            <person name="Borowka P."/>
            <person name="Marciniak B."/>
            <person name="Bakula Z."/>
            <person name="Van Ingen J."/>
            <person name="Safianowska A."/>
            <person name="Dziadek J."/>
            <person name="Jagielski T."/>
        </authorList>
    </citation>
    <scope>NUCLEOTIDE SEQUENCE [LARGE SCALE GENOMIC DNA]</scope>
    <source>
        <strain evidence="5">1010001458</strain>
    </source>
</reference>
<protein>
    <recommendedName>
        <fullName evidence="6">PPE family protein</fullName>
    </recommendedName>
</protein>
<accession>A0A164AKI1</accession>
<dbReference type="SUPFAM" id="SSF140459">
    <property type="entry name" value="PE/PPE dimer-like"/>
    <property type="match status" value="1"/>
</dbReference>
<proteinExistence type="inferred from homology"/>
<dbReference type="RefSeq" id="WP_075510633.1">
    <property type="nucleotide sequence ID" value="NZ_LWCI01000105.1"/>
</dbReference>
<dbReference type="PANTHER" id="PTHR46766">
    <property type="entry name" value="GLUTAMINE-RICH PROTEIN 2"/>
    <property type="match status" value="1"/>
</dbReference>
<feature type="domain" description="PPE family C-terminal" evidence="3">
    <location>
        <begin position="302"/>
        <end position="378"/>
    </location>
</feature>
<gene>
    <name evidence="4" type="ORF">A4G28_08395</name>
</gene>
<evidence type="ECO:0000259" key="3">
    <source>
        <dbReference type="Pfam" id="PF12484"/>
    </source>
</evidence>
<organism evidence="4 5">
    <name type="scientific">Mycobacterium ostraviense</name>
    <dbReference type="NCBI Taxonomy" id="2738409"/>
    <lineage>
        <taxon>Bacteria</taxon>
        <taxon>Bacillati</taxon>
        <taxon>Actinomycetota</taxon>
        <taxon>Actinomycetes</taxon>
        <taxon>Mycobacteriales</taxon>
        <taxon>Mycobacteriaceae</taxon>
        <taxon>Mycobacterium</taxon>
    </lineage>
</organism>
<dbReference type="Gene3D" id="1.20.1260.20">
    <property type="entry name" value="PPE superfamily"/>
    <property type="match status" value="1"/>
</dbReference>
<dbReference type="AlphaFoldDB" id="A0A164AKI1"/>
<evidence type="ECO:0000313" key="5">
    <source>
        <dbReference type="Proteomes" id="UP000077342"/>
    </source>
</evidence>
<sequence>MMDFGGLPPEINSARMYAGPGPGSLAAAAAMWDSLAAELHATAGHYRSVIAGLTSGRWLGPASLSMASALGPYVAWTAGVAARAAETASQAVLAVEGYEAAFAMTVPPPVVAANRALLAALVATNFFGQNSTAIAATEAHYGEMWAQDAAAMYEYAANSATACELTLLISPPEVINPVGLAGQSTAVAQAAAASGTEQLSLAGLVSSVPAMLDGLASPLSGLLGSSSSLMPTLATVPVYALPSYFMAAATPLYSMSSILGIAQTAQGLASGAAAAAQAAAEGAAGAVSSGVGLIASVGPGVAGSMGNAAALGPLSVPASWTSVIPTANMGAAAALPNGLDAANAAPSLLGAAPRSGLTGPGRSVGPRYGIVPTVMTRPPAAGYT</sequence>
<evidence type="ECO:0000256" key="1">
    <source>
        <dbReference type="ARBA" id="ARBA00010652"/>
    </source>
</evidence>
<dbReference type="InterPro" id="IPR000030">
    <property type="entry name" value="PPE_dom"/>
</dbReference>
<name>A0A164AKI1_9MYCO</name>
<comment type="similarity">
    <text evidence="1">Belongs to the mycobacterial PPE family.</text>
</comment>
<evidence type="ECO:0000259" key="2">
    <source>
        <dbReference type="Pfam" id="PF00823"/>
    </source>
</evidence>
<feature type="domain" description="PPE" evidence="2">
    <location>
        <begin position="3"/>
        <end position="165"/>
    </location>
</feature>
<dbReference type="GO" id="GO:0052572">
    <property type="term" value="P:response to host immune response"/>
    <property type="evidence" value="ECO:0007669"/>
    <property type="project" value="TreeGrafter"/>
</dbReference>
<dbReference type="Pfam" id="PF00823">
    <property type="entry name" value="PPE"/>
    <property type="match status" value="1"/>
</dbReference>
<evidence type="ECO:0008006" key="6">
    <source>
        <dbReference type="Google" id="ProtNLM"/>
    </source>
</evidence>